<dbReference type="EMBL" id="JAIUJS010000003">
    <property type="protein sequence ID" value="MCA0153132.1"/>
    <property type="molecule type" value="Genomic_DNA"/>
</dbReference>
<dbReference type="InterPro" id="IPR014710">
    <property type="entry name" value="RmlC-like_jellyroll"/>
</dbReference>
<proteinExistence type="predicted"/>
<evidence type="ECO:0000259" key="1">
    <source>
        <dbReference type="Pfam" id="PF07883"/>
    </source>
</evidence>
<dbReference type="Pfam" id="PF07883">
    <property type="entry name" value="Cupin_2"/>
    <property type="match status" value="1"/>
</dbReference>
<protein>
    <submittedName>
        <fullName evidence="2">Cupin domain-containing protein</fullName>
    </submittedName>
</protein>
<dbReference type="InterPro" id="IPR011051">
    <property type="entry name" value="RmlC_Cupin_sf"/>
</dbReference>
<dbReference type="CDD" id="cd02230">
    <property type="entry name" value="cupin_HP0902-like"/>
    <property type="match status" value="1"/>
</dbReference>
<dbReference type="Gene3D" id="2.60.120.10">
    <property type="entry name" value="Jelly Rolls"/>
    <property type="match status" value="1"/>
</dbReference>
<organism evidence="2 3">
    <name type="scientific">Winogradskyella vincentii</name>
    <dbReference type="NCBI Taxonomy" id="2877122"/>
    <lineage>
        <taxon>Bacteria</taxon>
        <taxon>Pseudomonadati</taxon>
        <taxon>Bacteroidota</taxon>
        <taxon>Flavobacteriia</taxon>
        <taxon>Flavobacteriales</taxon>
        <taxon>Flavobacteriaceae</taxon>
        <taxon>Winogradskyella</taxon>
    </lineage>
</organism>
<evidence type="ECO:0000313" key="2">
    <source>
        <dbReference type="EMBL" id="MCA0153132.1"/>
    </source>
</evidence>
<dbReference type="PANTHER" id="PTHR37694:SF1">
    <property type="entry name" value="SLR8022 PROTEIN"/>
    <property type="match status" value="1"/>
</dbReference>
<gene>
    <name evidence="2" type="ORF">LBV24_07885</name>
</gene>
<keyword evidence="3" id="KW-1185">Reference proteome</keyword>
<dbReference type="RefSeq" id="WP_224478071.1">
    <property type="nucleotide sequence ID" value="NZ_JAIUJS010000003.1"/>
</dbReference>
<evidence type="ECO:0000313" key="3">
    <source>
        <dbReference type="Proteomes" id="UP001198402"/>
    </source>
</evidence>
<reference evidence="3" key="1">
    <citation type="submission" date="2023-07" db="EMBL/GenBank/DDBJ databases">
        <authorList>
            <person name="Yue Y."/>
        </authorList>
    </citation>
    <scope>NUCLEOTIDE SEQUENCE [LARGE SCALE GENOMIC DNA]</scope>
    <source>
        <strain evidence="3">2Y89</strain>
    </source>
</reference>
<sequence>MKQNIKFAEVHTLKTSIEYAQGATVSKIVTKNNCGSTTLFSFDKGQNLSEHTAPFDAIAIILDGKCKISIAGKSNTLTEGQMIVMPANIPHALEAIEAFKMMLVMLKA</sequence>
<feature type="domain" description="Cupin type-2" evidence="1">
    <location>
        <begin position="39"/>
        <end position="103"/>
    </location>
</feature>
<name>A0ABS7Y2R2_9FLAO</name>
<comment type="caution">
    <text evidence="2">The sequence shown here is derived from an EMBL/GenBank/DDBJ whole genome shotgun (WGS) entry which is preliminary data.</text>
</comment>
<accession>A0ABS7Y2R2</accession>
<dbReference type="PANTHER" id="PTHR37694">
    <property type="entry name" value="SLR8022 PROTEIN"/>
    <property type="match status" value="1"/>
</dbReference>
<dbReference type="SUPFAM" id="SSF51182">
    <property type="entry name" value="RmlC-like cupins"/>
    <property type="match status" value="1"/>
</dbReference>
<dbReference type="InterPro" id="IPR013096">
    <property type="entry name" value="Cupin_2"/>
</dbReference>
<dbReference type="Proteomes" id="UP001198402">
    <property type="component" value="Unassembled WGS sequence"/>
</dbReference>